<sequence>MKSSQVLVHLLEKISTYEEFYYKSYQDETVEECHQALKKDIDALSWNKLNKVSALCAEPRDYSLRKLPVRSSSLLVITRQNPSVSDFSGSQTLGLKVTISISRSAVGDMLQTSEASTSKQSCKDIGIEVDDFEKSKLQSIYNQEKLNLIYAYEDEIISFNFQENYVEAKVENVLRLITYLRETFARPVLFIIV</sequence>
<dbReference type="Proteomes" id="UP000789570">
    <property type="component" value="Unassembled WGS sequence"/>
</dbReference>
<accession>A0A9N8WKW2</accession>
<protein>
    <submittedName>
        <fullName evidence="1">2474_t:CDS:1</fullName>
    </submittedName>
</protein>
<keyword evidence="2" id="KW-1185">Reference proteome</keyword>
<evidence type="ECO:0000313" key="1">
    <source>
        <dbReference type="EMBL" id="CAG8493113.1"/>
    </source>
</evidence>
<organism evidence="1 2">
    <name type="scientific">Funneliformis caledonium</name>
    <dbReference type="NCBI Taxonomy" id="1117310"/>
    <lineage>
        <taxon>Eukaryota</taxon>
        <taxon>Fungi</taxon>
        <taxon>Fungi incertae sedis</taxon>
        <taxon>Mucoromycota</taxon>
        <taxon>Glomeromycotina</taxon>
        <taxon>Glomeromycetes</taxon>
        <taxon>Glomerales</taxon>
        <taxon>Glomeraceae</taxon>
        <taxon>Funneliformis</taxon>
    </lineage>
</organism>
<evidence type="ECO:0000313" key="2">
    <source>
        <dbReference type="Proteomes" id="UP000789570"/>
    </source>
</evidence>
<reference evidence="1" key="1">
    <citation type="submission" date="2021-06" db="EMBL/GenBank/DDBJ databases">
        <authorList>
            <person name="Kallberg Y."/>
            <person name="Tangrot J."/>
            <person name="Rosling A."/>
        </authorList>
    </citation>
    <scope>NUCLEOTIDE SEQUENCE</scope>
    <source>
        <strain evidence="1">UK204</strain>
    </source>
</reference>
<comment type="caution">
    <text evidence="1">The sequence shown here is derived from an EMBL/GenBank/DDBJ whole genome shotgun (WGS) entry which is preliminary data.</text>
</comment>
<dbReference type="EMBL" id="CAJVPQ010000569">
    <property type="protein sequence ID" value="CAG8493113.1"/>
    <property type="molecule type" value="Genomic_DNA"/>
</dbReference>
<gene>
    <name evidence="1" type="ORF">FCALED_LOCUS3318</name>
</gene>
<proteinExistence type="predicted"/>
<dbReference type="AlphaFoldDB" id="A0A9N8WKW2"/>
<name>A0A9N8WKW2_9GLOM</name>